<name>A0A225SVT3_9BURK</name>
<comment type="similarity">
    <text evidence="1">Belongs to the pseudomonas-type ThrB family.</text>
</comment>
<evidence type="ECO:0000259" key="2">
    <source>
        <dbReference type="Pfam" id="PF01636"/>
    </source>
</evidence>
<keyword evidence="3" id="KW-0808">Transferase</keyword>
<proteinExistence type="inferred from homology"/>
<sequence length="354" mass="40198">MSNELMAAGVKMWATLFGASFMTLATTESHLSYIAALQEMARSALPRYGFSSNVQVALLSHSENTVFRLDNPKTGWRAVMRVHRANYQTANAIQSELDWMTALNEAGIATPQPLRTLDSESLIEVETAAAGKRMIATFAWVDGDFPDEGNLPPSLQKLGELSARMHRQSRQWQRPGYFERHTWSLDDTVGESGRWGRWRDAPWLGREQVNVLERARDLMSLRLESFGMSPDKYGLIHADLRLANLLIKGDRTTIIDFDDCGIGWFLHDMATALSFIEHRPDRRELMLHWADGYARHGALTQADIEEFPTFLMQRRLQLLAWMASHSETELAQSLGERWVADTAELATDYLHQMG</sequence>
<dbReference type="GO" id="GO:0009088">
    <property type="term" value="P:threonine biosynthetic process"/>
    <property type="evidence" value="ECO:0007669"/>
    <property type="project" value="TreeGrafter"/>
</dbReference>
<evidence type="ECO:0000313" key="3">
    <source>
        <dbReference type="EMBL" id="OWY35320.1"/>
    </source>
</evidence>
<dbReference type="EMBL" id="NJGV01000006">
    <property type="protein sequence ID" value="OWY35320.1"/>
    <property type="molecule type" value="Genomic_DNA"/>
</dbReference>
<dbReference type="GO" id="GO:0004413">
    <property type="term" value="F:homoserine kinase activity"/>
    <property type="evidence" value="ECO:0007669"/>
    <property type="project" value="TreeGrafter"/>
</dbReference>
<reference evidence="3 4" key="1">
    <citation type="journal article" date="2010" name="Int. J. Syst. Evol. Microbiol.">
        <title>Reclassification of Herbaspirillum putei as a later heterotypic synonym of Herbaspirillum huttiense, with the description of H. huttiense subsp. huttiense subsp. nov. and H. huttiense subsp. putei subsp. nov., comb. nov., and description of Herbaspirillum aquaticum sp. nov.</title>
        <authorList>
            <person name="Dobritsa A.P."/>
            <person name="Reddy M.C."/>
            <person name="Samadpour M."/>
        </authorList>
    </citation>
    <scope>NUCLEOTIDE SEQUENCE [LARGE SCALE GENOMIC DNA]</scope>
    <source>
        <strain evidence="3 4">IEH 4430</strain>
    </source>
</reference>
<dbReference type="Gene3D" id="3.90.1200.10">
    <property type="match status" value="1"/>
</dbReference>
<keyword evidence="4" id="KW-1185">Reference proteome</keyword>
<dbReference type="Pfam" id="PF01636">
    <property type="entry name" value="APH"/>
    <property type="match status" value="1"/>
</dbReference>
<dbReference type="PANTHER" id="PTHR21064">
    <property type="entry name" value="AMINOGLYCOSIDE PHOSPHOTRANSFERASE DOMAIN-CONTAINING PROTEIN-RELATED"/>
    <property type="match status" value="1"/>
</dbReference>
<protein>
    <submittedName>
        <fullName evidence="3">Serine kinase</fullName>
    </submittedName>
</protein>
<gene>
    <name evidence="3" type="ORF">CEJ45_08585</name>
</gene>
<dbReference type="InterPro" id="IPR002575">
    <property type="entry name" value="Aminoglycoside_PTrfase"/>
</dbReference>
<dbReference type="InterPro" id="IPR050249">
    <property type="entry name" value="Pseudomonas-type_ThrB"/>
</dbReference>
<dbReference type="Gene3D" id="3.30.200.20">
    <property type="entry name" value="Phosphorylase Kinase, domain 1"/>
    <property type="match status" value="1"/>
</dbReference>
<evidence type="ECO:0000313" key="4">
    <source>
        <dbReference type="Proteomes" id="UP000214747"/>
    </source>
</evidence>
<evidence type="ECO:0000256" key="1">
    <source>
        <dbReference type="ARBA" id="ARBA00038240"/>
    </source>
</evidence>
<feature type="domain" description="Aminoglycoside phosphotransferase" evidence="2">
    <location>
        <begin position="60"/>
        <end position="290"/>
    </location>
</feature>
<dbReference type="PANTHER" id="PTHR21064:SF6">
    <property type="entry name" value="AMINOGLYCOSIDE PHOSPHOTRANSFERASE DOMAIN-CONTAINING PROTEIN"/>
    <property type="match status" value="1"/>
</dbReference>
<accession>A0A225SVT3</accession>
<dbReference type="SUPFAM" id="SSF56112">
    <property type="entry name" value="Protein kinase-like (PK-like)"/>
    <property type="match status" value="1"/>
</dbReference>
<dbReference type="InterPro" id="IPR011009">
    <property type="entry name" value="Kinase-like_dom_sf"/>
</dbReference>
<organism evidence="3 4">
    <name type="scientific">Herbaspirillum aquaticum</name>
    <dbReference type="NCBI Taxonomy" id="568783"/>
    <lineage>
        <taxon>Bacteria</taxon>
        <taxon>Pseudomonadati</taxon>
        <taxon>Pseudomonadota</taxon>
        <taxon>Betaproteobacteria</taxon>
        <taxon>Burkholderiales</taxon>
        <taxon>Oxalobacteraceae</taxon>
        <taxon>Herbaspirillum</taxon>
    </lineage>
</organism>
<dbReference type="AlphaFoldDB" id="A0A225SVT3"/>
<dbReference type="Proteomes" id="UP000214747">
    <property type="component" value="Unassembled WGS sequence"/>
</dbReference>
<keyword evidence="3" id="KW-0418">Kinase</keyword>
<comment type="caution">
    <text evidence="3">The sequence shown here is derived from an EMBL/GenBank/DDBJ whole genome shotgun (WGS) entry which is preliminary data.</text>
</comment>